<evidence type="ECO:0000259" key="7">
    <source>
        <dbReference type="Pfam" id="PF06271"/>
    </source>
</evidence>
<keyword evidence="2" id="KW-1003">Cell membrane</keyword>
<dbReference type="EMBL" id="CP165718">
    <property type="protein sequence ID" value="XDV08861.1"/>
    <property type="molecule type" value="Genomic_DNA"/>
</dbReference>
<feature type="domain" description="RDD" evidence="7">
    <location>
        <begin position="26"/>
        <end position="161"/>
    </location>
</feature>
<feature type="transmembrane region" description="Helical" evidence="6">
    <location>
        <begin position="39"/>
        <end position="62"/>
    </location>
</feature>
<accession>A0AB39X4Y6</accession>
<feature type="transmembrane region" description="Helical" evidence="6">
    <location>
        <begin position="82"/>
        <end position="101"/>
    </location>
</feature>
<evidence type="ECO:0000313" key="8">
    <source>
        <dbReference type="EMBL" id="XDV08861.1"/>
    </source>
</evidence>
<evidence type="ECO:0000256" key="6">
    <source>
        <dbReference type="SAM" id="Phobius"/>
    </source>
</evidence>
<dbReference type="GO" id="GO:0005886">
    <property type="term" value="C:plasma membrane"/>
    <property type="evidence" value="ECO:0007669"/>
    <property type="project" value="UniProtKB-SubCell"/>
</dbReference>
<dbReference type="InterPro" id="IPR010432">
    <property type="entry name" value="RDD"/>
</dbReference>
<feature type="transmembrane region" description="Helical" evidence="6">
    <location>
        <begin position="129"/>
        <end position="147"/>
    </location>
</feature>
<keyword evidence="3 6" id="KW-0812">Transmembrane</keyword>
<keyword evidence="5 6" id="KW-0472">Membrane</keyword>
<name>A0AB39X4Y6_9GAMM</name>
<evidence type="ECO:0000256" key="1">
    <source>
        <dbReference type="ARBA" id="ARBA00004651"/>
    </source>
</evidence>
<dbReference type="RefSeq" id="WP_369742526.1">
    <property type="nucleotide sequence ID" value="NZ_CP165718.1"/>
</dbReference>
<dbReference type="Pfam" id="PF06271">
    <property type="entry name" value="RDD"/>
    <property type="match status" value="1"/>
</dbReference>
<dbReference type="PANTHER" id="PTHR36115:SF10">
    <property type="entry name" value="RDD DOMAIN-CONTAINING PROTEIN"/>
    <property type="match status" value="1"/>
</dbReference>
<evidence type="ECO:0000256" key="4">
    <source>
        <dbReference type="ARBA" id="ARBA00022989"/>
    </source>
</evidence>
<dbReference type="PANTHER" id="PTHR36115">
    <property type="entry name" value="PROLINE-RICH ANTIGEN HOMOLOG-RELATED"/>
    <property type="match status" value="1"/>
</dbReference>
<evidence type="ECO:0000256" key="2">
    <source>
        <dbReference type="ARBA" id="ARBA00022475"/>
    </source>
</evidence>
<evidence type="ECO:0000256" key="3">
    <source>
        <dbReference type="ARBA" id="ARBA00022692"/>
    </source>
</evidence>
<sequence length="180" mass="20370">MTDTANANPTDAPRSTAQIHAEFASAGFFRRLAAMIYDVLVAVAIIMLASALALGCAALLTSLGWLELPAGMDHAAWLNQSMFYQIYLLLVLGGFFGWFWWRSGQTIGMRAWRLKVQQRNGHRITKKQALIRVLTCCFGLGNLWVLVDFKHRRAWHDYAAGTELVTLSKEANQLYYWKEL</sequence>
<reference evidence="8" key="1">
    <citation type="submission" date="2024-07" db="EMBL/GenBank/DDBJ databases">
        <title>Whole genome sequence of bacterial strains from algal surface.</title>
        <authorList>
            <person name="Kumar P."/>
        </authorList>
    </citation>
    <scope>NUCLEOTIDE SEQUENCE</scope>
    <source>
        <strain evidence="8">PP-1MA</strain>
    </source>
</reference>
<evidence type="ECO:0000256" key="5">
    <source>
        <dbReference type="ARBA" id="ARBA00023136"/>
    </source>
</evidence>
<proteinExistence type="predicted"/>
<keyword evidence="4 6" id="KW-1133">Transmembrane helix</keyword>
<protein>
    <submittedName>
        <fullName evidence="8">RDD family protein</fullName>
    </submittedName>
</protein>
<organism evidence="8">
    <name type="scientific">Pseudidiomarina sp. PP-1MA</name>
    <dbReference type="NCBI Taxonomy" id="3237706"/>
    <lineage>
        <taxon>Bacteria</taxon>
        <taxon>Pseudomonadati</taxon>
        <taxon>Pseudomonadota</taxon>
        <taxon>Gammaproteobacteria</taxon>
        <taxon>Alteromonadales</taxon>
        <taxon>Idiomarinaceae</taxon>
        <taxon>Pseudidiomarina</taxon>
    </lineage>
</organism>
<dbReference type="InterPro" id="IPR051791">
    <property type="entry name" value="Pra-immunoreactive"/>
</dbReference>
<comment type="subcellular location">
    <subcellularLocation>
        <location evidence="1">Cell membrane</location>
        <topology evidence="1">Multi-pass membrane protein</topology>
    </subcellularLocation>
</comment>
<gene>
    <name evidence="8" type="ORF">AB8S08_08785</name>
</gene>
<dbReference type="AlphaFoldDB" id="A0AB39X4Y6"/>